<dbReference type="WBParaSite" id="MhA1_Contig147.frz3.gene45">
    <property type="protein sequence ID" value="MhA1_Contig147.frz3.gene45"/>
    <property type="gene ID" value="MhA1_Contig147.frz3.gene45"/>
</dbReference>
<protein>
    <submittedName>
        <fullName evidence="2">Uncharacterized protein</fullName>
    </submittedName>
</protein>
<evidence type="ECO:0000313" key="2">
    <source>
        <dbReference type="WBParaSite" id="MhA1_Contig147.frz3.gene45"/>
    </source>
</evidence>
<reference evidence="2" key="1">
    <citation type="submission" date="2016-11" db="UniProtKB">
        <authorList>
            <consortium name="WormBaseParasite"/>
        </authorList>
    </citation>
    <scope>IDENTIFICATION</scope>
</reference>
<dbReference type="AlphaFoldDB" id="A0A1I8B7D4"/>
<dbReference type="Proteomes" id="UP000095281">
    <property type="component" value="Unplaced"/>
</dbReference>
<name>A0A1I8B7D4_MELHA</name>
<evidence type="ECO:0000313" key="1">
    <source>
        <dbReference type="Proteomes" id="UP000095281"/>
    </source>
</evidence>
<organism evidence="1 2">
    <name type="scientific">Meloidogyne hapla</name>
    <name type="common">Root-knot nematode worm</name>
    <dbReference type="NCBI Taxonomy" id="6305"/>
    <lineage>
        <taxon>Eukaryota</taxon>
        <taxon>Metazoa</taxon>
        <taxon>Ecdysozoa</taxon>
        <taxon>Nematoda</taxon>
        <taxon>Chromadorea</taxon>
        <taxon>Rhabditida</taxon>
        <taxon>Tylenchina</taxon>
        <taxon>Tylenchomorpha</taxon>
        <taxon>Tylenchoidea</taxon>
        <taxon>Meloidogynidae</taxon>
        <taxon>Meloidogyninae</taxon>
        <taxon>Meloidogyne</taxon>
    </lineage>
</organism>
<accession>A0A1I8B7D4</accession>
<sequence length="101" mass="11672">MATKEKAISIRKVFFYKSLRTCLFEFFRDSSLDVDDSSFNVLSESIVEAELCEERLEFCAISTGTDESVRTEEEPTPVEWTENYFQSPRWDFGHLGAISPK</sequence>
<keyword evidence="1" id="KW-1185">Reference proteome</keyword>
<proteinExistence type="predicted"/>